<dbReference type="InterPro" id="IPR001810">
    <property type="entry name" value="F-box_dom"/>
</dbReference>
<proteinExistence type="predicted"/>
<evidence type="ECO:0000259" key="2">
    <source>
        <dbReference type="PROSITE" id="PS50181"/>
    </source>
</evidence>
<organism evidence="3 4">
    <name type="scientific">Mortierella isabellina</name>
    <name type="common">Filamentous fungus</name>
    <name type="synonym">Umbelopsis isabellina</name>
    <dbReference type="NCBI Taxonomy" id="91625"/>
    <lineage>
        <taxon>Eukaryota</taxon>
        <taxon>Fungi</taxon>
        <taxon>Fungi incertae sedis</taxon>
        <taxon>Mucoromycota</taxon>
        <taxon>Mucoromycotina</taxon>
        <taxon>Umbelopsidomycetes</taxon>
        <taxon>Umbelopsidales</taxon>
        <taxon>Umbelopsidaceae</taxon>
        <taxon>Umbelopsis</taxon>
    </lineage>
</organism>
<reference evidence="3" key="1">
    <citation type="submission" date="2020-12" db="EMBL/GenBank/DDBJ databases">
        <title>Metabolic potential, ecology and presence of endohyphal bacteria is reflected in genomic diversity of Mucoromycotina.</title>
        <authorList>
            <person name="Muszewska A."/>
            <person name="Okrasinska A."/>
            <person name="Steczkiewicz K."/>
            <person name="Drgas O."/>
            <person name="Orlowska M."/>
            <person name="Perlinska-Lenart U."/>
            <person name="Aleksandrzak-Piekarczyk T."/>
            <person name="Szatraj K."/>
            <person name="Zielenkiewicz U."/>
            <person name="Pilsyk S."/>
            <person name="Malc E."/>
            <person name="Mieczkowski P."/>
            <person name="Kruszewska J.S."/>
            <person name="Biernat P."/>
            <person name="Pawlowska J."/>
        </authorList>
    </citation>
    <scope>NUCLEOTIDE SEQUENCE</scope>
    <source>
        <strain evidence="3">WA0000067209</strain>
    </source>
</reference>
<gene>
    <name evidence="3" type="ORF">INT43_005791</name>
</gene>
<evidence type="ECO:0000256" key="1">
    <source>
        <dbReference type="SAM" id="SignalP"/>
    </source>
</evidence>
<sequence length="326" mass="38198">MLTALPPELLYLVLGFLSFDDIIPLATACEQLKLLVDNYVRVHYSFHAAVYKQLMQFEQLNMHNESQTTMKTAAKLLRLICNIVEDVPKFEHRTVFTENLDILQNLVVNQVLHVSDSADKYADLCLKMRIIYLHTPEIRILHDPKYRRRSTKHPLAPFLPRDFTWIWRSHCEESKLFWAPQTLVPEFLLSKMHNSKLLQEREKRLRFARFFGRLFDVSSIYLEAHQNGTMDECIREALVAGDVESLYVFLTAARRDIDPDDMVMMVMQAGEQLWATLELAAELEEQFNPELVERRRSTGHGRIEHAPDWLLPTRYAVEDDSILRLK</sequence>
<dbReference type="InterPro" id="IPR036047">
    <property type="entry name" value="F-box-like_dom_sf"/>
</dbReference>
<dbReference type="OrthoDB" id="2284562at2759"/>
<evidence type="ECO:0000313" key="3">
    <source>
        <dbReference type="EMBL" id="KAG2174733.1"/>
    </source>
</evidence>
<dbReference type="PROSITE" id="PS50181">
    <property type="entry name" value="FBOX"/>
    <property type="match status" value="1"/>
</dbReference>
<feature type="domain" description="F-box" evidence="2">
    <location>
        <begin position="1"/>
        <end position="54"/>
    </location>
</feature>
<feature type="signal peptide" evidence="1">
    <location>
        <begin position="1"/>
        <end position="28"/>
    </location>
</feature>
<name>A0A8H7PIZ6_MORIS</name>
<protein>
    <recommendedName>
        <fullName evidence="2">F-box domain-containing protein</fullName>
    </recommendedName>
</protein>
<accession>A0A8H7PIZ6</accession>
<dbReference type="SUPFAM" id="SSF81383">
    <property type="entry name" value="F-box domain"/>
    <property type="match status" value="1"/>
</dbReference>
<feature type="non-terminal residue" evidence="3">
    <location>
        <position position="1"/>
    </location>
</feature>
<comment type="caution">
    <text evidence="3">The sequence shown here is derived from an EMBL/GenBank/DDBJ whole genome shotgun (WGS) entry which is preliminary data.</text>
</comment>
<keyword evidence="1" id="KW-0732">Signal</keyword>
<dbReference type="AlphaFoldDB" id="A0A8H7PIZ6"/>
<keyword evidence="4" id="KW-1185">Reference proteome</keyword>
<dbReference type="Proteomes" id="UP000654370">
    <property type="component" value="Unassembled WGS sequence"/>
</dbReference>
<evidence type="ECO:0000313" key="4">
    <source>
        <dbReference type="Proteomes" id="UP000654370"/>
    </source>
</evidence>
<feature type="chain" id="PRO_5034471160" description="F-box domain-containing protein" evidence="1">
    <location>
        <begin position="29"/>
        <end position="326"/>
    </location>
</feature>
<dbReference type="EMBL" id="JAEPQZ010000012">
    <property type="protein sequence ID" value="KAG2174733.1"/>
    <property type="molecule type" value="Genomic_DNA"/>
</dbReference>